<sequence>MSKTVIVVDDSKLSRMHVRSLVLRHQPEWSVMEAANGDELFAKLGENTVDVAIIDFNMPGDNGLEVAEKLRARKPDVQMGIITANGQESVVSGIRALGAAFLPKPLDEEQVARFLAAAALPRRRASRS</sequence>
<dbReference type="RefSeq" id="WP_109331121.1">
    <property type="nucleotide sequence ID" value="NZ_CP029356.1"/>
</dbReference>
<dbReference type="InterPro" id="IPR050595">
    <property type="entry name" value="Bact_response_regulator"/>
</dbReference>
<dbReference type="Proteomes" id="UP000245629">
    <property type="component" value="Plasmid unnamed1"/>
</dbReference>
<dbReference type="GO" id="GO:0000160">
    <property type="term" value="P:phosphorelay signal transduction system"/>
    <property type="evidence" value="ECO:0007669"/>
    <property type="project" value="InterPro"/>
</dbReference>
<dbReference type="OrthoDB" id="7569831at2"/>
<proteinExistence type="predicted"/>
<name>A0A2S2CVZ3_9PROT</name>
<organism evidence="4 5">
    <name type="scientific">Azospirillum thermophilum</name>
    <dbReference type="NCBI Taxonomy" id="2202148"/>
    <lineage>
        <taxon>Bacteria</taxon>
        <taxon>Pseudomonadati</taxon>
        <taxon>Pseudomonadota</taxon>
        <taxon>Alphaproteobacteria</taxon>
        <taxon>Rhodospirillales</taxon>
        <taxon>Azospirillaceae</taxon>
        <taxon>Azospirillum</taxon>
    </lineage>
</organism>
<dbReference type="InterPro" id="IPR001789">
    <property type="entry name" value="Sig_transdc_resp-reg_receiver"/>
</dbReference>
<dbReference type="PANTHER" id="PTHR44591:SF3">
    <property type="entry name" value="RESPONSE REGULATORY DOMAIN-CONTAINING PROTEIN"/>
    <property type="match status" value="1"/>
</dbReference>
<evidence type="ECO:0000256" key="2">
    <source>
        <dbReference type="PROSITE-ProRule" id="PRU00169"/>
    </source>
</evidence>
<dbReference type="Pfam" id="PF00072">
    <property type="entry name" value="Response_reg"/>
    <property type="match status" value="1"/>
</dbReference>
<feature type="modified residue" description="4-aspartylphosphate" evidence="2">
    <location>
        <position position="55"/>
    </location>
</feature>
<evidence type="ECO:0000313" key="5">
    <source>
        <dbReference type="Proteomes" id="UP000245629"/>
    </source>
</evidence>
<dbReference type="CDD" id="cd17535">
    <property type="entry name" value="REC_NarL-like"/>
    <property type="match status" value="1"/>
</dbReference>
<dbReference type="PROSITE" id="PS50110">
    <property type="entry name" value="RESPONSE_REGULATORY"/>
    <property type="match status" value="1"/>
</dbReference>
<evidence type="ECO:0000256" key="1">
    <source>
        <dbReference type="ARBA" id="ARBA00022553"/>
    </source>
</evidence>
<dbReference type="AlphaFoldDB" id="A0A2S2CVZ3"/>
<feature type="domain" description="Response regulatory" evidence="3">
    <location>
        <begin position="4"/>
        <end position="119"/>
    </location>
</feature>
<dbReference type="EMBL" id="CP029356">
    <property type="protein sequence ID" value="AWK88638.1"/>
    <property type="molecule type" value="Genomic_DNA"/>
</dbReference>
<reference evidence="5" key="1">
    <citation type="submission" date="2018-05" db="EMBL/GenBank/DDBJ databases">
        <title>Azospirillum thermophila sp. nov., a novel isolated from hot spring.</title>
        <authorList>
            <person name="Zhao Z."/>
        </authorList>
    </citation>
    <scope>NUCLEOTIDE SEQUENCE [LARGE SCALE GENOMIC DNA]</scope>
    <source>
        <strain evidence="5">CFH 70021</strain>
        <plasmid evidence="5">unnamed1</plasmid>
    </source>
</reference>
<evidence type="ECO:0000313" key="4">
    <source>
        <dbReference type="EMBL" id="AWK88638.1"/>
    </source>
</evidence>
<keyword evidence="5" id="KW-1185">Reference proteome</keyword>
<dbReference type="KEGG" id="azz:DEW08_21280"/>
<dbReference type="SUPFAM" id="SSF52172">
    <property type="entry name" value="CheY-like"/>
    <property type="match status" value="1"/>
</dbReference>
<gene>
    <name evidence="4" type="ORF">DEW08_21280</name>
</gene>
<dbReference type="Gene3D" id="3.40.50.2300">
    <property type="match status" value="1"/>
</dbReference>
<dbReference type="PANTHER" id="PTHR44591">
    <property type="entry name" value="STRESS RESPONSE REGULATOR PROTEIN 1"/>
    <property type="match status" value="1"/>
</dbReference>
<keyword evidence="1 2" id="KW-0597">Phosphoprotein</keyword>
<keyword evidence="4" id="KW-0614">Plasmid</keyword>
<dbReference type="InterPro" id="IPR058245">
    <property type="entry name" value="NreC/VraR/RcsB-like_REC"/>
</dbReference>
<accession>A0A2S2CVZ3</accession>
<dbReference type="SMART" id="SM00448">
    <property type="entry name" value="REC"/>
    <property type="match status" value="1"/>
</dbReference>
<geneLocation type="plasmid" evidence="4 5">
    <name>unnamed1</name>
</geneLocation>
<dbReference type="InterPro" id="IPR011006">
    <property type="entry name" value="CheY-like_superfamily"/>
</dbReference>
<evidence type="ECO:0000259" key="3">
    <source>
        <dbReference type="PROSITE" id="PS50110"/>
    </source>
</evidence>
<protein>
    <submittedName>
        <fullName evidence="4">Response regulator</fullName>
    </submittedName>
</protein>